<proteinExistence type="predicted"/>
<dbReference type="InParanoid" id="A0A1W4XCP0"/>
<dbReference type="STRING" id="224129.A0A1W4XCP0"/>
<dbReference type="InterPro" id="IPR036397">
    <property type="entry name" value="RNaseH_sf"/>
</dbReference>
<dbReference type="Proteomes" id="UP000192223">
    <property type="component" value="Unplaced"/>
</dbReference>
<evidence type="ECO:0000313" key="3">
    <source>
        <dbReference type="RefSeq" id="XP_018330198.1"/>
    </source>
</evidence>
<dbReference type="InterPro" id="IPR001584">
    <property type="entry name" value="Integrase_cat-core"/>
</dbReference>
<dbReference type="InterPro" id="IPR052160">
    <property type="entry name" value="Gypsy_RT_Integrase-like"/>
</dbReference>
<dbReference type="SUPFAM" id="SSF53098">
    <property type="entry name" value="Ribonuclease H-like"/>
    <property type="match status" value="1"/>
</dbReference>
<gene>
    <name evidence="3" type="primary">LOC108740396</name>
</gene>
<dbReference type="AlphaFoldDB" id="A0A1W4XCP0"/>
<dbReference type="PROSITE" id="PS50994">
    <property type="entry name" value="INTEGRASE"/>
    <property type="match status" value="1"/>
</dbReference>
<keyword evidence="2" id="KW-1185">Reference proteome</keyword>
<name>A0A1W4XCP0_AGRPL</name>
<dbReference type="KEGG" id="apln:108740396"/>
<evidence type="ECO:0000313" key="2">
    <source>
        <dbReference type="Proteomes" id="UP000192223"/>
    </source>
</evidence>
<dbReference type="Gene3D" id="3.30.420.10">
    <property type="entry name" value="Ribonuclease H-like superfamily/Ribonuclease H"/>
    <property type="match status" value="1"/>
</dbReference>
<dbReference type="GO" id="GO:0003676">
    <property type="term" value="F:nucleic acid binding"/>
    <property type="evidence" value="ECO:0007669"/>
    <property type="project" value="InterPro"/>
</dbReference>
<dbReference type="OrthoDB" id="6576283at2759"/>
<organism evidence="2 3">
    <name type="scientific">Agrilus planipennis</name>
    <name type="common">Emerald ash borer</name>
    <name type="synonym">Agrilus marcopoli</name>
    <dbReference type="NCBI Taxonomy" id="224129"/>
    <lineage>
        <taxon>Eukaryota</taxon>
        <taxon>Metazoa</taxon>
        <taxon>Ecdysozoa</taxon>
        <taxon>Arthropoda</taxon>
        <taxon>Hexapoda</taxon>
        <taxon>Insecta</taxon>
        <taxon>Pterygota</taxon>
        <taxon>Neoptera</taxon>
        <taxon>Endopterygota</taxon>
        <taxon>Coleoptera</taxon>
        <taxon>Polyphaga</taxon>
        <taxon>Elateriformia</taxon>
        <taxon>Buprestoidea</taxon>
        <taxon>Buprestidae</taxon>
        <taxon>Agrilinae</taxon>
        <taxon>Agrilus</taxon>
    </lineage>
</organism>
<dbReference type="RefSeq" id="XP_018330198.1">
    <property type="nucleotide sequence ID" value="XM_018474696.1"/>
</dbReference>
<protein>
    <submittedName>
        <fullName evidence="3">KRAB-A domain-containing protein 2-like</fullName>
    </submittedName>
</protein>
<feature type="domain" description="Integrase catalytic" evidence="1">
    <location>
        <begin position="150"/>
        <end position="310"/>
    </location>
</feature>
<dbReference type="GeneID" id="108740396"/>
<dbReference type="InterPro" id="IPR012337">
    <property type="entry name" value="RNaseH-like_sf"/>
</dbReference>
<evidence type="ECO:0000259" key="1">
    <source>
        <dbReference type="PROSITE" id="PS50994"/>
    </source>
</evidence>
<reference evidence="3" key="1">
    <citation type="submission" date="2025-08" db="UniProtKB">
        <authorList>
            <consortium name="RefSeq"/>
        </authorList>
    </citation>
    <scope>IDENTIFICATION</scope>
    <source>
        <tissue evidence="3">Entire body</tissue>
    </source>
</reference>
<sequence length="345" mass="40148">MEETMNDMKNRFDNRLNHILTTKNQNSQIFTRAVYLNKVEKVKQSKAKQAGKQPQDYHRLRTYDVTSVGNEERLIVPIKEGDSMTKYYVYTEEIFQILHETHLAIGHGGRNRMEKELSNKYKNITREIIVIYLNLCKVCQKRMNVSKKDFEVDPTVSSEMNSRCQIDLIDMEPHTDGEYRFILVYIDLLTKFVQLRPLKTNAIKEMVHVILDILLIFGAPCILQSNYGREFAKDIIAELSGAWNDLKMVHGKETSTEKTIQDIKTILSSWLESNNTEEWSKGLRFVQFTKNREHHAGINCSPYEALFGSTLKMGLKFSLPLETSNSINSEEDLDWYYSSMAKNIY</sequence>
<dbReference type="GO" id="GO:0015074">
    <property type="term" value="P:DNA integration"/>
    <property type="evidence" value="ECO:0007669"/>
    <property type="project" value="InterPro"/>
</dbReference>
<dbReference type="PANTHER" id="PTHR47266">
    <property type="entry name" value="ENDONUCLEASE-RELATED"/>
    <property type="match status" value="1"/>
</dbReference>
<accession>A0A1W4XCP0</accession>